<dbReference type="EMBL" id="CP000492">
    <property type="protein sequence ID" value="ABL65991.1"/>
    <property type="molecule type" value="Genomic_DNA"/>
</dbReference>
<keyword evidence="9" id="KW-1185">Reference proteome</keyword>
<feature type="binding site" evidence="6">
    <location>
        <position position="111"/>
    </location>
    <ligand>
        <name>(6R)-10-formyltetrahydrofolate</name>
        <dbReference type="ChEBI" id="CHEBI:195366"/>
    </ligand>
</feature>
<evidence type="ECO:0000256" key="4">
    <source>
        <dbReference type="ARBA" id="ARBA00038440"/>
    </source>
</evidence>
<dbReference type="GO" id="GO:0006189">
    <property type="term" value="P:'de novo' IMP biosynthetic process"/>
    <property type="evidence" value="ECO:0007669"/>
    <property type="project" value="UniProtKB-UniRule"/>
</dbReference>
<dbReference type="UniPathway" id="UPA00074">
    <property type="reaction ID" value="UER00126"/>
</dbReference>
<dbReference type="PANTHER" id="PTHR43369">
    <property type="entry name" value="PHOSPHORIBOSYLGLYCINAMIDE FORMYLTRANSFERASE"/>
    <property type="match status" value="1"/>
</dbReference>
<evidence type="ECO:0000256" key="3">
    <source>
        <dbReference type="ARBA" id="ARBA00022755"/>
    </source>
</evidence>
<dbReference type="OrthoDB" id="9806170at2"/>
<dbReference type="CDD" id="cd08645">
    <property type="entry name" value="FMT_core_GART"/>
    <property type="match status" value="1"/>
</dbReference>
<dbReference type="AlphaFoldDB" id="A1BHW4"/>
<comment type="function">
    <text evidence="6">Catalyzes the transfer of a formyl group from 10-formyltetrahydrofolate to 5-phospho-ribosyl-glycinamide (GAR), producing 5-phospho-ribosyl-N-formylglycinamide (FGAR) and tetrahydrofolate.</text>
</comment>
<gene>
    <name evidence="6" type="primary">purN</name>
    <name evidence="8" type="ordered locus">Cpha266_1978</name>
</gene>
<evidence type="ECO:0000259" key="7">
    <source>
        <dbReference type="Pfam" id="PF00551"/>
    </source>
</evidence>
<dbReference type="PANTHER" id="PTHR43369:SF2">
    <property type="entry name" value="PHOSPHORIBOSYLGLYCINAMIDE FORMYLTRANSFERASE"/>
    <property type="match status" value="1"/>
</dbReference>
<feature type="binding site" evidence="6">
    <location>
        <begin position="16"/>
        <end position="18"/>
    </location>
    <ligand>
        <name>N(1)-(5-phospho-beta-D-ribosyl)glycinamide</name>
        <dbReference type="ChEBI" id="CHEBI:143788"/>
    </ligand>
</feature>
<dbReference type="HAMAP" id="MF_01930">
    <property type="entry name" value="PurN"/>
    <property type="match status" value="1"/>
</dbReference>
<keyword evidence="2 6" id="KW-0808">Transferase</keyword>
<dbReference type="GO" id="GO:0005737">
    <property type="term" value="C:cytoplasm"/>
    <property type="evidence" value="ECO:0007669"/>
    <property type="project" value="TreeGrafter"/>
</dbReference>
<dbReference type="InterPro" id="IPR002376">
    <property type="entry name" value="Formyl_transf_N"/>
</dbReference>
<feature type="active site" description="Proton donor" evidence="6">
    <location>
        <position position="113"/>
    </location>
</feature>
<comment type="pathway">
    <text evidence="1 6">Purine metabolism; IMP biosynthesis via de novo pathway; N(2)-formyl-N(1)-(5-phospho-D-ribosyl)glycinamide from N(1)-(5-phospho-D-ribosyl)glycinamide (10-formyl THF route): step 1/1.</text>
</comment>
<comment type="catalytic activity">
    <reaction evidence="5 6">
        <text>N(1)-(5-phospho-beta-D-ribosyl)glycinamide + (6R)-10-formyltetrahydrofolate = N(2)-formyl-N(1)-(5-phospho-beta-D-ribosyl)glycinamide + (6S)-5,6,7,8-tetrahydrofolate + H(+)</text>
        <dbReference type="Rhea" id="RHEA:15053"/>
        <dbReference type="ChEBI" id="CHEBI:15378"/>
        <dbReference type="ChEBI" id="CHEBI:57453"/>
        <dbReference type="ChEBI" id="CHEBI:143788"/>
        <dbReference type="ChEBI" id="CHEBI:147286"/>
        <dbReference type="ChEBI" id="CHEBI:195366"/>
        <dbReference type="EC" id="2.1.2.2"/>
    </reaction>
</comment>
<keyword evidence="3 6" id="KW-0658">Purine biosynthesis</keyword>
<dbReference type="SUPFAM" id="SSF53328">
    <property type="entry name" value="Formyltransferase"/>
    <property type="match status" value="1"/>
</dbReference>
<proteinExistence type="inferred from homology"/>
<reference evidence="8 9" key="1">
    <citation type="submission" date="2006-12" db="EMBL/GenBank/DDBJ databases">
        <title>Complete sequence of Chlorobium phaeobacteroides DSM 266.</title>
        <authorList>
            <consortium name="US DOE Joint Genome Institute"/>
            <person name="Copeland A."/>
            <person name="Lucas S."/>
            <person name="Lapidus A."/>
            <person name="Barry K."/>
            <person name="Detter J.C."/>
            <person name="Glavina del Rio T."/>
            <person name="Hammon N."/>
            <person name="Israni S."/>
            <person name="Pitluck S."/>
            <person name="Goltsman E."/>
            <person name="Schmutz J."/>
            <person name="Larimer F."/>
            <person name="Land M."/>
            <person name="Hauser L."/>
            <person name="Mikhailova N."/>
            <person name="Li T."/>
            <person name="Overmann J."/>
            <person name="Bryant D.A."/>
            <person name="Richardson P."/>
        </authorList>
    </citation>
    <scope>NUCLEOTIDE SEQUENCE [LARGE SCALE GENOMIC DNA]</scope>
    <source>
        <strain evidence="8 9">DSM 266</strain>
    </source>
</reference>
<feature type="site" description="Raises pKa of active site His" evidence="6">
    <location>
        <position position="154"/>
    </location>
</feature>
<dbReference type="InterPro" id="IPR036477">
    <property type="entry name" value="Formyl_transf_N_sf"/>
</dbReference>
<comment type="caution">
    <text evidence="6">Lacks conserved residue(s) required for the propagation of feature annotation.</text>
</comment>
<organism evidence="8 9">
    <name type="scientific">Chlorobium phaeobacteroides (strain DSM 266 / SMG 266 / 2430)</name>
    <dbReference type="NCBI Taxonomy" id="290317"/>
    <lineage>
        <taxon>Bacteria</taxon>
        <taxon>Pseudomonadati</taxon>
        <taxon>Chlorobiota</taxon>
        <taxon>Chlorobiia</taxon>
        <taxon>Chlorobiales</taxon>
        <taxon>Chlorobiaceae</taxon>
        <taxon>Chlorobium/Pelodictyon group</taxon>
        <taxon>Chlorobium</taxon>
    </lineage>
</organism>
<dbReference type="RefSeq" id="WP_011745795.1">
    <property type="nucleotide sequence ID" value="NC_008639.1"/>
</dbReference>
<evidence type="ECO:0000313" key="8">
    <source>
        <dbReference type="EMBL" id="ABL65991.1"/>
    </source>
</evidence>
<dbReference type="InterPro" id="IPR004607">
    <property type="entry name" value="GART"/>
</dbReference>
<dbReference type="PROSITE" id="PS00373">
    <property type="entry name" value="GART"/>
    <property type="match status" value="1"/>
</dbReference>
<name>A1BHW4_CHLPD</name>
<evidence type="ECO:0000256" key="1">
    <source>
        <dbReference type="ARBA" id="ARBA00005054"/>
    </source>
</evidence>
<accession>A1BHW4</accession>
<feature type="domain" description="Formyl transferase N-terminal" evidence="7">
    <location>
        <begin position="7"/>
        <end position="191"/>
    </location>
</feature>
<dbReference type="NCBIfam" id="TIGR00639">
    <property type="entry name" value="PurN"/>
    <property type="match status" value="1"/>
</dbReference>
<dbReference type="STRING" id="290317.Cpha266_1978"/>
<dbReference type="Proteomes" id="UP000008701">
    <property type="component" value="Chromosome"/>
</dbReference>
<dbReference type="KEGG" id="cph:Cpha266_1978"/>
<comment type="similarity">
    <text evidence="4 6">Belongs to the GART family.</text>
</comment>
<dbReference type="GO" id="GO:0004644">
    <property type="term" value="F:phosphoribosylglycinamide formyltransferase activity"/>
    <property type="evidence" value="ECO:0007669"/>
    <property type="project" value="UniProtKB-UniRule"/>
</dbReference>
<protein>
    <recommendedName>
        <fullName evidence="6">Phosphoribosylglycinamide formyltransferase</fullName>
        <ecNumber evidence="6">2.1.2.2</ecNumber>
    </recommendedName>
    <alternativeName>
        <fullName evidence="6">5'-phosphoribosylglycinamide transformylase</fullName>
    </alternativeName>
    <alternativeName>
        <fullName evidence="6">GAR transformylase</fullName>
        <shortName evidence="6">GART</shortName>
    </alternativeName>
</protein>
<dbReference type="EC" id="2.1.2.2" evidence="6"/>
<evidence type="ECO:0000256" key="6">
    <source>
        <dbReference type="HAMAP-Rule" id="MF_01930"/>
    </source>
</evidence>
<dbReference type="Pfam" id="PF00551">
    <property type="entry name" value="Formyl_trans_N"/>
    <property type="match status" value="1"/>
</dbReference>
<dbReference type="InterPro" id="IPR001555">
    <property type="entry name" value="GART_AS"/>
</dbReference>
<dbReference type="Gene3D" id="3.40.50.170">
    <property type="entry name" value="Formyl transferase, N-terminal domain"/>
    <property type="match status" value="1"/>
</dbReference>
<evidence type="ECO:0000256" key="2">
    <source>
        <dbReference type="ARBA" id="ARBA00022679"/>
    </source>
</evidence>
<dbReference type="HOGENOM" id="CLU_038395_1_3_10"/>
<sequence length="200" mass="22102">MTNRKTRLAVFCSGGGSNFQALYHAIKRKKLSAEIVLCLSNRSRCGAMEFAREHKIKDVHLSEKQFPSFDAFTEAMLETLRSNEIDLILLAGYMRKVPDAVVGAFPERILNIHPALLPKFGGEGMYGLNVHAAVIASGETISGATVHLVNEEYDKGRVLMQQTVPVMPDDSAEKLAERVLACEHQLYAEALEKLLGEQEA</sequence>
<evidence type="ECO:0000256" key="5">
    <source>
        <dbReference type="ARBA" id="ARBA00047664"/>
    </source>
</evidence>
<evidence type="ECO:0000313" key="9">
    <source>
        <dbReference type="Proteomes" id="UP000008701"/>
    </source>
</evidence>
<dbReference type="eggNOG" id="COG0299">
    <property type="taxonomic scope" value="Bacteria"/>
</dbReference>